<keyword evidence="3" id="KW-1185">Reference proteome</keyword>
<accession>A0ABM8B947</accession>
<sequence>MVEKVTYIDGLYNFRDLGGMETDSGHIAPGLLYRSEALAGLSERGREELERSPVKLVLDLRADQEAAMLPDPDLKGIERVHIPMLDGAMPEDEGDIHSRVSQGKDAATLLHQTYLSLIVNNGEDYVDIVHRTAQAAAAGKGTLIHCSAGKDRTGTSVAFILTLAGARREQIVADYAASQANLSGVWQQEMIDKIQQAGVEIPESIKPMMVITPPELIEEILDKVHDEYGSVGEYLLAHGGKQEDIDTIRQALRAD</sequence>
<dbReference type="InterPro" id="IPR016130">
    <property type="entry name" value="Tyr_Pase_AS"/>
</dbReference>
<proteinExistence type="predicted"/>
<feature type="domain" description="Tyrosine specific protein phosphatases" evidence="1">
    <location>
        <begin position="123"/>
        <end position="190"/>
    </location>
</feature>
<dbReference type="EMBL" id="AP026798">
    <property type="protein sequence ID" value="BDR53411.1"/>
    <property type="molecule type" value="Genomic_DNA"/>
</dbReference>
<dbReference type="Gene3D" id="3.90.190.10">
    <property type="entry name" value="Protein tyrosine phosphatase superfamily"/>
    <property type="match status" value="1"/>
</dbReference>
<evidence type="ECO:0000313" key="3">
    <source>
        <dbReference type="Proteomes" id="UP001321766"/>
    </source>
</evidence>
<dbReference type="PROSITE" id="PS50056">
    <property type="entry name" value="TYR_PHOSPHATASE_2"/>
    <property type="match status" value="1"/>
</dbReference>
<evidence type="ECO:0000259" key="1">
    <source>
        <dbReference type="PROSITE" id="PS50056"/>
    </source>
</evidence>
<dbReference type="SUPFAM" id="SSF52799">
    <property type="entry name" value="(Phosphotyrosine protein) phosphatases II"/>
    <property type="match status" value="1"/>
</dbReference>
<dbReference type="Pfam" id="PF13350">
    <property type="entry name" value="Y_phosphatase3"/>
    <property type="match status" value="1"/>
</dbReference>
<name>A0ABM8B947_9BIFI</name>
<reference evidence="2 3" key="1">
    <citation type="journal article" date="2023" name="Microbiol. Spectr.">
        <title>Symbiosis of Carpenter Bees with Uncharacterized Lactic Acid Bacteria Showing NAD Auxotrophy.</title>
        <authorList>
            <person name="Kawasaki S."/>
            <person name="Ozawa K."/>
            <person name="Mori T."/>
            <person name="Yamamoto A."/>
            <person name="Ito M."/>
            <person name="Ohkuma M."/>
            <person name="Sakamoto M."/>
            <person name="Matsutani M."/>
        </authorList>
    </citation>
    <scope>NUCLEOTIDE SEQUENCE [LARGE SCALE GENOMIC DNA]</scope>
    <source>
        <strain evidence="2 3">Kim37-2</strain>
    </source>
</reference>
<evidence type="ECO:0000313" key="2">
    <source>
        <dbReference type="EMBL" id="BDR53411.1"/>
    </source>
</evidence>
<dbReference type="InterPro" id="IPR000387">
    <property type="entry name" value="Tyr_Pase_dom"/>
</dbReference>
<dbReference type="Proteomes" id="UP001321766">
    <property type="component" value="Chromosome"/>
</dbReference>
<protein>
    <recommendedName>
        <fullName evidence="1">Tyrosine specific protein phosphatases domain-containing protein</fullName>
    </recommendedName>
</protein>
<dbReference type="InterPro" id="IPR029021">
    <property type="entry name" value="Prot-tyrosine_phosphatase-like"/>
</dbReference>
<dbReference type="PROSITE" id="PS00383">
    <property type="entry name" value="TYR_PHOSPHATASE_1"/>
    <property type="match status" value="1"/>
</dbReference>
<gene>
    <name evidence="2" type="ORF">KIM372_13180</name>
</gene>
<dbReference type="InterPro" id="IPR026893">
    <property type="entry name" value="Tyr/Ser_Pase_IphP-type"/>
</dbReference>
<organism evidence="2 3">
    <name type="scientific">Bombiscardovia nodaiensis</name>
    <dbReference type="NCBI Taxonomy" id="2932181"/>
    <lineage>
        <taxon>Bacteria</taxon>
        <taxon>Bacillati</taxon>
        <taxon>Actinomycetota</taxon>
        <taxon>Actinomycetes</taxon>
        <taxon>Bifidobacteriales</taxon>
        <taxon>Bifidobacteriaceae</taxon>
        <taxon>Bombiscardovia</taxon>
    </lineage>
</organism>